<evidence type="ECO:0000313" key="7">
    <source>
        <dbReference type="EMBL" id="CAB5030219.1"/>
    </source>
</evidence>
<gene>
    <name evidence="7" type="ORF">UFOPK4092_01542</name>
</gene>
<dbReference type="EMBL" id="CAFBPJ010000239">
    <property type="protein sequence ID" value="CAB5030219.1"/>
    <property type="molecule type" value="Genomic_DNA"/>
</dbReference>
<comment type="similarity">
    <text evidence="1">Belongs to the peptidase C40 family.</text>
</comment>
<dbReference type="GO" id="GO:0006508">
    <property type="term" value="P:proteolysis"/>
    <property type="evidence" value="ECO:0007669"/>
    <property type="project" value="UniProtKB-KW"/>
</dbReference>
<evidence type="ECO:0000256" key="2">
    <source>
        <dbReference type="ARBA" id="ARBA00022670"/>
    </source>
</evidence>
<evidence type="ECO:0000256" key="1">
    <source>
        <dbReference type="ARBA" id="ARBA00007074"/>
    </source>
</evidence>
<dbReference type="InterPro" id="IPR038765">
    <property type="entry name" value="Papain-like_cys_pep_sf"/>
</dbReference>
<dbReference type="SUPFAM" id="SSF54001">
    <property type="entry name" value="Cysteine proteinases"/>
    <property type="match status" value="1"/>
</dbReference>
<dbReference type="PROSITE" id="PS51935">
    <property type="entry name" value="NLPC_P60"/>
    <property type="match status" value="1"/>
</dbReference>
<keyword evidence="4" id="KW-0788">Thiol protease</keyword>
<feature type="domain" description="NlpC/P60" evidence="6">
    <location>
        <begin position="66"/>
        <end position="186"/>
    </location>
</feature>
<dbReference type="Gene3D" id="3.90.1720.10">
    <property type="entry name" value="endopeptidase domain like (from Nostoc punctiforme)"/>
    <property type="match status" value="1"/>
</dbReference>
<proteinExistence type="inferred from homology"/>
<accession>A0A6J7RN10</accession>
<dbReference type="InterPro" id="IPR051794">
    <property type="entry name" value="PG_Endopeptidase_C40"/>
</dbReference>
<dbReference type="PANTHER" id="PTHR47359">
    <property type="entry name" value="PEPTIDOGLYCAN DL-ENDOPEPTIDASE CWLO"/>
    <property type="match status" value="1"/>
</dbReference>
<feature type="compositionally biased region" description="Low complexity" evidence="5">
    <location>
        <begin position="46"/>
        <end position="57"/>
    </location>
</feature>
<evidence type="ECO:0000256" key="5">
    <source>
        <dbReference type="SAM" id="MobiDB-lite"/>
    </source>
</evidence>
<dbReference type="AlphaFoldDB" id="A0A6J7RN10"/>
<keyword evidence="2" id="KW-0645">Protease</keyword>
<dbReference type="GO" id="GO:0008234">
    <property type="term" value="F:cysteine-type peptidase activity"/>
    <property type="evidence" value="ECO:0007669"/>
    <property type="project" value="UniProtKB-KW"/>
</dbReference>
<dbReference type="PANTHER" id="PTHR47359:SF3">
    <property type="entry name" value="NLP_P60 DOMAIN-CONTAINING PROTEIN-RELATED"/>
    <property type="match status" value="1"/>
</dbReference>
<keyword evidence="3" id="KW-0378">Hydrolase</keyword>
<organism evidence="7">
    <name type="scientific">freshwater metagenome</name>
    <dbReference type="NCBI Taxonomy" id="449393"/>
    <lineage>
        <taxon>unclassified sequences</taxon>
        <taxon>metagenomes</taxon>
        <taxon>ecological metagenomes</taxon>
    </lineage>
</organism>
<evidence type="ECO:0000256" key="3">
    <source>
        <dbReference type="ARBA" id="ARBA00022801"/>
    </source>
</evidence>
<sequence length="187" mass="20210">MSAAEARVTERLDQAQSVLGNLREEERQRLGRLQAERLEQQREEASQAAETFTSGSATSGGGYSVSSRAQAAVRYALAQVGEPYSFSARPPNSWDCSKLTAAAWAQSGVGLTALSYTQWDQTKRVPVSEIQPGDLVFYFGSDVHHVAIYIGNGKMVSASNPSDGVEITNFLGPWYGERFSGVGRVIG</sequence>
<name>A0A6J7RN10_9ZZZZ</name>
<dbReference type="InterPro" id="IPR000064">
    <property type="entry name" value="NLP_P60_dom"/>
</dbReference>
<feature type="region of interest" description="Disordered" evidence="5">
    <location>
        <begin position="1"/>
        <end position="63"/>
    </location>
</feature>
<evidence type="ECO:0000259" key="6">
    <source>
        <dbReference type="PROSITE" id="PS51935"/>
    </source>
</evidence>
<reference evidence="7" key="1">
    <citation type="submission" date="2020-05" db="EMBL/GenBank/DDBJ databases">
        <authorList>
            <person name="Chiriac C."/>
            <person name="Salcher M."/>
            <person name="Ghai R."/>
            <person name="Kavagutti S V."/>
        </authorList>
    </citation>
    <scope>NUCLEOTIDE SEQUENCE</scope>
</reference>
<protein>
    <submittedName>
        <fullName evidence="7">Unannotated protein</fullName>
    </submittedName>
</protein>
<dbReference type="Pfam" id="PF00877">
    <property type="entry name" value="NLPC_P60"/>
    <property type="match status" value="1"/>
</dbReference>
<evidence type="ECO:0000256" key="4">
    <source>
        <dbReference type="ARBA" id="ARBA00022807"/>
    </source>
</evidence>
<feature type="compositionally biased region" description="Basic and acidic residues" evidence="5">
    <location>
        <begin position="22"/>
        <end position="45"/>
    </location>
</feature>